<feature type="compositionally biased region" description="Polar residues" evidence="16">
    <location>
        <begin position="905"/>
        <end position="930"/>
    </location>
</feature>
<proteinExistence type="inferred from homology"/>
<keyword evidence="8" id="KW-0677">Repeat</keyword>
<evidence type="ECO:0000313" key="19">
    <source>
        <dbReference type="JaponicusDB" id="SJAG_03558"/>
    </source>
</evidence>
<dbReference type="Gene3D" id="1.20.940.10">
    <property type="entry name" value="Functional domain of the splicing factor Prp18"/>
    <property type="match status" value="1"/>
</dbReference>
<dbReference type="InterPro" id="IPR015943">
    <property type="entry name" value="WD40/YVTN_repeat-like_dom_sf"/>
</dbReference>
<keyword evidence="9" id="KW-0256">Endoplasmic reticulum</keyword>
<dbReference type="GO" id="GO:0030127">
    <property type="term" value="C:COPII vesicle coat"/>
    <property type="evidence" value="ECO:0000318"/>
    <property type="project" value="GO_Central"/>
</dbReference>
<accession>B6K4J7</accession>
<dbReference type="GO" id="GO:0005198">
    <property type="term" value="F:structural molecule activity"/>
    <property type="evidence" value="ECO:0000318"/>
    <property type="project" value="GO_Central"/>
</dbReference>
<dbReference type="PANTHER" id="PTHR13923">
    <property type="entry name" value="SEC31-RELATED PROTEIN"/>
    <property type="match status" value="1"/>
</dbReference>
<dbReference type="GO" id="GO:0015031">
    <property type="term" value="P:protein transport"/>
    <property type="evidence" value="ECO:0007669"/>
    <property type="project" value="UniProtKB-KW"/>
</dbReference>
<evidence type="ECO:0000256" key="8">
    <source>
        <dbReference type="ARBA" id="ARBA00022737"/>
    </source>
</evidence>
<dbReference type="InterPro" id="IPR040251">
    <property type="entry name" value="SEC31-like"/>
</dbReference>
<evidence type="ECO:0000256" key="3">
    <source>
        <dbReference type="ARBA" id="ARBA00009358"/>
    </source>
</evidence>
<dbReference type="OMA" id="WLERPCG"/>
<feature type="domain" description="SRA1/Sec31" evidence="17">
    <location>
        <begin position="1059"/>
        <end position="1198"/>
    </location>
</feature>
<evidence type="ECO:0000256" key="4">
    <source>
        <dbReference type="ARBA" id="ARBA00013507"/>
    </source>
</evidence>
<dbReference type="GO" id="GO:0070971">
    <property type="term" value="C:endoplasmic reticulum exit site"/>
    <property type="evidence" value="ECO:0000318"/>
    <property type="project" value="GO_Central"/>
</dbReference>
<feature type="repeat" description="WD" evidence="15">
    <location>
        <begin position="257"/>
        <end position="299"/>
    </location>
</feature>
<dbReference type="GO" id="GO:0090110">
    <property type="term" value="P:COPII-coated vesicle cargo loading"/>
    <property type="evidence" value="ECO:0000318"/>
    <property type="project" value="GO_Central"/>
</dbReference>
<dbReference type="Gene3D" id="1.25.40.1030">
    <property type="match status" value="1"/>
</dbReference>
<dbReference type="GO" id="GO:0007029">
    <property type="term" value="P:endoplasmic reticulum organization"/>
    <property type="evidence" value="ECO:0000318"/>
    <property type="project" value="GO_Central"/>
</dbReference>
<dbReference type="Pfam" id="PF00400">
    <property type="entry name" value="WD40"/>
    <property type="match status" value="1"/>
</dbReference>
<dbReference type="PROSITE" id="PS50082">
    <property type="entry name" value="WD_REPEATS_2"/>
    <property type="match status" value="2"/>
</dbReference>
<keyword evidence="10" id="KW-0931">ER-Golgi transport</keyword>
<feature type="region of interest" description="Disordered" evidence="16">
    <location>
        <begin position="905"/>
        <end position="1077"/>
    </location>
</feature>
<evidence type="ECO:0000256" key="10">
    <source>
        <dbReference type="ARBA" id="ARBA00022892"/>
    </source>
</evidence>
<dbReference type="Proteomes" id="UP000001744">
    <property type="component" value="Unassembled WGS sequence"/>
</dbReference>
<dbReference type="PROSITE" id="PS00678">
    <property type="entry name" value="WD_REPEATS_1"/>
    <property type="match status" value="1"/>
</dbReference>
<dbReference type="PROSITE" id="PS50294">
    <property type="entry name" value="WD_REPEATS_REGION"/>
    <property type="match status" value="1"/>
</dbReference>
<keyword evidence="20" id="KW-1185">Reference proteome</keyword>
<dbReference type="InterPro" id="IPR001680">
    <property type="entry name" value="WD40_rpt"/>
</dbReference>
<feature type="compositionally biased region" description="Basic and acidic residues" evidence="16">
    <location>
        <begin position="489"/>
        <end position="500"/>
    </location>
</feature>
<dbReference type="Pfam" id="PF07304">
    <property type="entry name" value="SRA1"/>
    <property type="match status" value="1"/>
</dbReference>
<keyword evidence="6" id="KW-0813">Transport</keyword>
<feature type="compositionally biased region" description="Polar residues" evidence="16">
    <location>
        <begin position="1017"/>
        <end position="1027"/>
    </location>
</feature>
<reference evidence="18 20" key="1">
    <citation type="journal article" date="2011" name="Science">
        <title>Comparative functional genomics of the fission yeasts.</title>
        <authorList>
            <person name="Rhind N."/>
            <person name="Chen Z."/>
            <person name="Yassour M."/>
            <person name="Thompson D.A."/>
            <person name="Haas B.J."/>
            <person name="Habib N."/>
            <person name="Wapinski I."/>
            <person name="Roy S."/>
            <person name="Lin M.F."/>
            <person name="Heiman D.I."/>
            <person name="Young S.K."/>
            <person name="Furuya K."/>
            <person name="Guo Y."/>
            <person name="Pidoux A."/>
            <person name="Chen H.M."/>
            <person name="Robbertse B."/>
            <person name="Goldberg J.M."/>
            <person name="Aoki K."/>
            <person name="Bayne E.H."/>
            <person name="Berlin A.M."/>
            <person name="Desjardins C.A."/>
            <person name="Dobbs E."/>
            <person name="Dukaj L."/>
            <person name="Fan L."/>
            <person name="FitzGerald M.G."/>
            <person name="French C."/>
            <person name="Gujja S."/>
            <person name="Hansen K."/>
            <person name="Keifenheim D."/>
            <person name="Levin J.Z."/>
            <person name="Mosher R.A."/>
            <person name="Mueller C.A."/>
            <person name="Pfiffner J."/>
            <person name="Priest M."/>
            <person name="Russ C."/>
            <person name="Smialowska A."/>
            <person name="Swoboda P."/>
            <person name="Sykes S.M."/>
            <person name="Vaughn M."/>
            <person name="Vengrova S."/>
            <person name="Yoder R."/>
            <person name="Zeng Q."/>
            <person name="Allshire R."/>
            <person name="Baulcombe D."/>
            <person name="Birren B.W."/>
            <person name="Brown W."/>
            <person name="Ekwall K."/>
            <person name="Kellis M."/>
            <person name="Leatherwood J."/>
            <person name="Levin H."/>
            <person name="Margalit H."/>
            <person name="Martienssen R."/>
            <person name="Nieduszynski C.A."/>
            <person name="Spatafora J.W."/>
            <person name="Friedman N."/>
            <person name="Dalgaard J.Z."/>
            <person name="Baumann P."/>
            <person name="Niki H."/>
            <person name="Regev A."/>
            <person name="Nusbaum C."/>
        </authorList>
    </citation>
    <scope>NUCLEOTIDE SEQUENCE [LARGE SCALE GENOMIC DNA]</scope>
    <source>
        <strain evidence="20">yFS275 / FY16936</strain>
    </source>
</reference>
<dbReference type="VEuPathDB" id="FungiDB:SJAG_03558"/>
<dbReference type="InterPro" id="IPR019775">
    <property type="entry name" value="WD40_repeat_CS"/>
</dbReference>
<dbReference type="RefSeq" id="XP_002174697.1">
    <property type="nucleotide sequence ID" value="XM_002174661.2"/>
</dbReference>
<evidence type="ECO:0000259" key="17">
    <source>
        <dbReference type="Pfam" id="PF07304"/>
    </source>
</evidence>
<dbReference type="JaponicusDB" id="SJAG_03558">
    <property type="gene designation" value="sec31"/>
</dbReference>
<dbReference type="GeneID" id="7048817"/>
<dbReference type="OrthoDB" id="542917at2759"/>
<sequence>MRLKDISRNGTFAWSPAGVNKNQSLLAVAPFAGSGSSKEDEEANLELWDTSSETRAPLGKTSVESKFFDICWGKSESNPYGVIAGVQESGVVSLWNPENILNNDSGKCQIDSFSTGEGVLHKTLDVNRLQNNLMTTGDDKGDVWIWDMNDFKNPFTLPRQNRASEVRTVAWNNKVAHILASGSDSEYTTVWDMKARRQVLTLSYMGASTLSAATGGINCVCWHPENATRLVTAIDDNRNPVILTWDLRHPSAPESILTGHQKSVLSMSWCASDPRFLLSCGKDGSMLVWDTTTSECLGSFPRSGNWFTKSSWCPSNPNRVASTSLDGKVSIFSIQSSNIDKTQEANLQRAAAIDDNEFFNTLPTIAGSQEPSFSLKIAPKWSKVPVGGRFGFPNAFVHFNSTSSVVKIIPIEPDANEVEAAVVQVSENKDPASIEKFCGEQAEKADSDSSALNWKLLGEISKKAPRTRFLELLGFDLSFKKTTGSESVEGEKEAGAKDESSITPENNAENLSDADFFGSLAAAEPTAASPAESTSTQGSKFLPFSLPFNIYDEDTSSEENVITKAFIVGDVMSAVKKCLELERFADAFMLATFGDNACRKLVQETFYEKNSRTSSYLRLSTSVAEGDLKNTVRNAAITEWKDVFACICTYASTEEFQELCSELGNRLEQSDISDAANCAAFCYIAGQSLSSLVRLWLSEFNSATEKSDEEKEDVSIFTVYVQHISALLSKISMYRSLVSFKDPELTKDKDWKLADLYRVYLTYIRILISMNKLDVAKECLDLLPPKFDGVAEERERLFGKLNAPAAAPTVPAAAVPINKYAARPAPTSWGSIKPAGSMMPADYSRPVPSAMGPPPVVSPLGVPANAPPKVSRGSVDVSASTTMAGWNDAPIISRPQVRAAPTTSAIVSPFPSSGVTSPSYLSRTNSVSNLQPPPMGLHHGFHEPAPVPAPPKIGESYQPPKASVPKTTAAAAATPSSRPNPYAPQVSSPQMKPVGGKAAAPSSVPIPPPNPYAPQATMSPGLSTPSAQRPPRANVIPPPQNVQHGYAPQHAPSFTPAFAPPPMVNSPPQAPPAAVASATKKPIPVELKYPAGDRSHIPQNLMPIFEVLNGEITRISERAPKRIERVVIDTNKRLNMLFDRLNNDMLPENVTAELLNFVSAFSKGDLQEASAIHMNMITSMSDHCDHWIVGIGRLITLRKSTP</sequence>
<protein>
    <recommendedName>
        <fullName evidence="5">Protein transport protein SEC31</fullName>
    </recommendedName>
    <alternativeName>
        <fullName evidence="4">Protein transport protein sec31</fullName>
    </alternativeName>
</protein>
<evidence type="ECO:0000256" key="5">
    <source>
        <dbReference type="ARBA" id="ARBA00021236"/>
    </source>
</evidence>
<evidence type="ECO:0000256" key="7">
    <source>
        <dbReference type="ARBA" id="ARBA00022574"/>
    </source>
</evidence>
<keyword evidence="12" id="KW-0472">Membrane</keyword>
<evidence type="ECO:0000313" key="20">
    <source>
        <dbReference type="Proteomes" id="UP000001744"/>
    </source>
</evidence>
<keyword evidence="7 15" id="KW-0853">WD repeat</keyword>
<evidence type="ECO:0000256" key="2">
    <source>
        <dbReference type="ARBA" id="ARBA00004397"/>
    </source>
</evidence>
<evidence type="ECO:0000313" key="18">
    <source>
        <dbReference type="EMBL" id="EEB08404.1"/>
    </source>
</evidence>
<organism evidence="18 20">
    <name type="scientific">Schizosaccharomyces japonicus (strain yFS275 / FY16936)</name>
    <name type="common">Fission yeast</name>
    <dbReference type="NCBI Taxonomy" id="402676"/>
    <lineage>
        <taxon>Eukaryota</taxon>
        <taxon>Fungi</taxon>
        <taxon>Dikarya</taxon>
        <taxon>Ascomycota</taxon>
        <taxon>Taphrinomycotina</taxon>
        <taxon>Schizosaccharomycetes</taxon>
        <taxon>Schizosaccharomycetales</taxon>
        <taxon>Schizosaccharomycetaceae</taxon>
        <taxon>Schizosaccharomyces</taxon>
    </lineage>
</organism>
<dbReference type="STRING" id="402676.B6K4J7"/>
<dbReference type="SUPFAM" id="SSF50978">
    <property type="entry name" value="WD40 repeat-like"/>
    <property type="match status" value="1"/>
</dbReference>
<dbReference type="InterPro" id="IPR009917">
    <property type="entry name" value="SRA1/Sec31"/>
</dbReference>
<evidence type="ECO:0000256" key="16">
    <source>
        <dbReference type="SAM" id="MobiDB-lite"/>
    </source>
</evidence>
<keyword evidence="13" id="KW-0968">Cytoplasmic vesicle</keyword>
<dbReference type="SMART" id="SM00320">
    <property type="entry name" value="WD40"/>
    <property type="match status" value="4"/>
</dbReference>
<dbReference type="InterPro" id="IPR036322">
    <property type="entry name" value="WD40_repeat_dom_sf"/>
</dbReference>
<feature type="compositionally biased region" description="Pro residues" evidence="16">
    <location>
        <begin position="1058"/>
        <end position="1071"/>
    </location>
</feature>
<dbReference type="PANTHER" id="PTHR13923:SF11">
    <property type="entry name" value="SECRETORY 31, ISOFORM D"/>
    <property type="match status" value="1"/>
</dbReference>
<dbReference type="HOGENOM" id="CLU_003033_2_0_1"/>
<dbReference type="GO" id="GO:0005789">
    <property type="term" value="C:endoplasmic reticulum membrane"/>
    <property type="evidence" value="ECO:0007669"/>
    <property type="project" value="UniProtKB-SubCell"/>
</dbReference>
<keyword evidence="11" id="KW-0653">Protein transport</keyword>
<evidence type="ECO:0000256" key="11">
    <source>
        <dbReference type="ARBA" id="ARBA00022927"/>
    </source>
</evidence>
<evidence type="ECO:0000256" key="1">
    <source>
        <dbReference type="ARBA" id="ARBA00004299"/>
    </source>
</evidence>
<dbReference type="eggNOG" id="KOG0307">
    <property type="taxonomic scope" value="Eukaryota"/>
</dbReference>
<feature type="region of interest" description="Disordered" evidence="16">
    <location>
        <begin position="484"/>
        <end position="508"/>
    </location>
</feature>
<evidence type="ECO:0000256" key="12">
    <source>
        <dbReference type="ARBA" id="ARBA00023136"/>
    </source>
</evidence>
<evidence type="ECO:0000256" key="6">
    <source>
        <dbReference type="ARBA" id="ARBA00022448"/>
    </source>
</evidence>
<gene>
    <name evidence="19" type="primary">sec31</name>
    <name evidence="18" type="ORF">SJAG_03558</name>
</gene>
<dbReference type="EMBL" id="KE651167">
    <property type="protein sequence ID" value="EEB08404.1"/>
    <property type="molecule type" value="Genomic_DNA"/>
</dbReference>
<dbReference type="AlphaFoldDB" id="B6K4J7"/>
<comment type="subcellular location">
    <subcellularLocation>
        <location evidence="1">Cytoplasmic vesicle</location>
        <location evidence="1">COPII-coated vesicle membrane</location>
        <topology evidence="1">Peripheral membrane protein</topology>
        <orientation evidence="1">Cytoplasmic side</orientation>
    </subcellularLocation>
    <subcellularLocation>
        <location evidence="2">Endoplasmic reticulum membrane</location>
        <topology evidence="2">Peripheral membrane protein</topology>
        <orientation evidence="2">Cytoplasmic side</orientation>
    </subcellularLocation>
</comment>
<comment type="function">
    <text evidence="14">Component of the coat protein complex II (COPII) which promotes the formation of transport vesicles from the endoplasmic reticulum (ER). The coat has two main functions, the physical deformation of the endoplasmic reticulum membrane into vesicles and the selection of cargo molecules.</text>
</comment>
<evidence type="ECO:0000256" key="14">
    <source>
        <dbReference type="ARBA" id="ARBA00025471"/>
    </source>
</evidence>
<dbReference type="Gene3D" id="2.130.10.10">
    <property type="entry name" value="YVTN repeat-like/Quinoprotein amine dehydrogenase"/>
    <property type="match status" value="1"/>
</dbReference>
<evidence type="ECO:0000256" key="9">
    <source>
        <dbReference type="ARBA" id="ARBA00022824"/>
    </source>
</evidence>
<comment type="similarity">
    <text evidence="3">Belongs to the WD repeat SEC31 family.</text>
</comment>
<name>B6K4J7_SCHJY</name>
<evidence type="ECO:0000256" key="13">
    <source>
        <dbReference type="ARBA" id="ARBA00023329"/>
    </source>
</evidence>
<evidence type="ECO:0000256" key="15">
    <source>
        <dbReference type="PROSITE-ProRule" id="PRU00221"/>
    </source>
</evidence>
<feature type="compositionally biased region" description="Low complexity" evidence="16">
    <location>
        <begin position="959"/>
        <end position="980"/>
    </location>
</feature>
<feature type="repeat" description="WD" evidence="15">
    <location>
        <begin position="159"/>
        <end position="201"/>
    </location>
</feature>